<dbReference type="InterPro" id="IPR002018">
    <property type="entry name" value="CarbesteraseB"/>
</dbReference>
<evidence type="ECO:0000256" key="2">
    <source>
        <dbReference type="ARBA" id="ARBA00022487"/>
    </source>
</evidence>
<protein>
    <recommendedName>
        <fullName evidence="9">Carboxylic ester hydrolase</fullName>
        <ecNumber evidence="9">3.1.1.-</ecNumber>
    </recommendedName>
</protein>
<name>A0A2I9LNG9_9SCOR</name>
<dbReference type="GO" id="GO:0019695">
    <property type="term" value="P:choline metabolic process"/>
    <property type="evidence" value="ECO:0007669"/>
    <property type="project" value="TreeGrafter"/>
</dbReference>
<dbReference type="FunFam" id="3.40.50.1820:FF:000029">
    <property type="entry name" value="Acetylcholinesterase"/>
    <property type="match status" value="1"/>
</dbReference>
<dbReference type="PROSITE" id="PS00122">
    <property type="entry name" value="CARBOXYLESTERASE_B_1"/>
    <property type="match status" value="1"/>
</dbReference>
<dbReference type="GO" id="GO:0006581">
    <property type="term" value="P:acetylcholine catabolic process"/>
    <property type="evidence" value="ECO:0007669"/>
    <property type="project" value="TreeGrafter"/>
</dbReference>
<dbReference type="EC" id="3.1.1.-" evidence="9"/>
<evidence type="ECO:0000259" key="10">
    <source>
        <dbReference type="Pfam" id="PF00135"/>
    </source>
</evidence>
<evidence type="ECO:0000256" key="4">
    <source>
        <dbReference type="ARBA" id="ARBA00022867"/>
    </source>
</evidence>
<dbReference type="PANTHER" id="PTHR43918:SF4">
    <property type="entry name" value="CARBOXYLIC ESTER HYDROLASE"/>
    <property type="match status" value="1"/>
</dbReference>
<dbReference type="InterPro" id="IPR019819">
    <property type="entry name" value="Carboxylesterase_B_CS"/>
</dbReference>
<dbReference type="PROSITE" id="PS00941">
    <property type="entry name" value="CARBOXYLESTERASE_B_2"/>
    <property type="match status" value="1"/>
</dbReference>
<accession>A0A2I9LNG9</accession>
<dbReference type="Pfam" id="PF00135">
    <property type="entry name" value="COesterase"/>
    <property type="match status" value="1"/>
</dbReference>
<keyword evidence="6" id="KW-0325">Glycoprotein</keyword>
<dbReference type="AlphaFoldDB" id="A0A2I9LNG9"/>
<dbReference type="InterPro" id="IPR000997">
    <property type="entry name" value="Cholinesterase"/>
</dbReference>
<dbReference type="InterPro" id="IPR050654">
    <property type="entry name" value="AChE-related_enzymes"/>
</dbReference>
<feature type="active site" description="Acyl-ester intermediate" evidence="8">
    <location>
        <position position="214"/>
    </location>
</feature>
<keyword evidence="5" id="KW-1015">Disulfide bond</keyword>
<comment type="similarity">
    <text evidence="1 9">Belongs to the type-B carboxylesterase/lipase family.</text>
</comment>
<dbReference type="SUPFAM" id="SSF53474">
    <property type="entry name" value="alpha/beta-Hydrolases"/>
    <property type="match status" value="1"/>
</dbReference>
<keyword evidence="2" id="KW-0719">Serine esterase</keyword>
<proteinExistence type="inferred from homology"/>
<evidence type="ECO:0000256" key="7">
    <source>
        <dbReference type="ARBA" id="ARBA00048484"/>
    </source>
</evidence>
<keyword evidence="4" id="KW-0531">Neurotransmitter degradation</keyword>
<evidence type="ECO:0000256" key="5">
    <source>
        <dbReference type="ARBA" id="ARBA00023157"/>
    </source>
</evidence>
<dbReference type="GO" id="GO:0003990">
    <property type="term" value="F:acetylcholinesterase activity"/>
    <property type="evidence" value="ECO:0007669"/>
    <property type="project" value="UniProtKB-EC"/>
</dbReference>
<evidence type="ECO:0000256" key="6">
    <source>
        <dbReference type="ARBA" id="ARBA00023180"/>
    </source>
</evidence>
<evidence type="ECO:0000313" key="11">
    <source>
        <dbReference type="EMBL" id="MBW19993.1"/>
    </source>
</evidence>
<reference evidence="11" key="1">
    <citation type="journal article" date="2017" name="Toxicon">
        <title>Venom-gland transcriptomics and venom proteomics of the Hentz striped scorpion (Centruroides hentzi; Buthidae) reveal high toxin diversity in a harmless member of a lethal family.</title>
        <authorList>
            <person name="Ward M.J."/>
            <person name="Ellsworth S.A."/>
            <person name="Rokyta D.R."/>
        </authorList>
    </citation>
    <scope>NUCLEOTIDE SEQUENCE</scope>
    <source>
        <tissue evidence="11">Venom gland</tissue>
    </source>
</reference>
<dbReference type="GO" id="GO:0005615">
    <property type="term" value="C:extracellular space"/>
    <property type="evidence" value="ECO:0007669"/>
    <property type="project" value="TreeGrafter"/>
</dbReference>
<keyword evidence="3 9" id="KW-0378">Hydrolase</keyword>
<evidence type="ECO:0000256" key="1">
    <source>
        <dbReference type="ARBA" id="ARBA00005964"/>
    </source>
</evidence>
<dbReference type="PANTHER" id="PTHR43918">
    <property type="entry name" value="ACETYLCHOLINESTERASE"/>
    <property type="match status" value="1"/>
</dbReference>
<dbReference type="Gene3D" id="3.40.50.1820">
    <property type="entry name" value="alpha/beta hydrolase"/>
    <property type="match status" value="1"/>
</dbReference>
<comment type="catalytic activity">
    <reaction evidence="7">
        <text>acetylcholine + H2O = choline + acetate + H(+)</text>
        <dbReference type="Rhea" id="RHEA:17561"/>
        <dbReference type="ChEBI" id="CHEBI:15354"/>
        <dbReference type="ChEBI" id="CHEBI:15355"/>
        <dbReference type="ChEBI" id="CHEBI:15377"/>
        <dbReference type="ChEBI" id="CHEBI:15378"/>
        <dbReference type="ChEBI" id="CHEBI:30089"/>
        <dbReference type="EC" id="3.1.1.7"/>
    </reaction>
</comment>
<evidence type="ECO:0000256" key="9">
    <source>
        <dbReference type="RuleBase" id="RU361235"/>
    </source>
</evidence>
<dbReference type="InterPro" id="IPR019826">
    <property type="entry name" value="Carboxylesterase_B_AS"/>
</dbReference>
<dbReference type="ESTHER" id="9scor-a0a2i9lng9">
    <property type="family name" value="Cholinesterase-like"/>
</dbReference>
<dbReference type="InterPro" id="IPR029058">
    <property type="entry name" value="AB_hydrolase_fold"/>
</dbReference>
<feature type="domain" description="Carboxylesterase type B" evidence="10">
    <location>
        <begin position="28"/>
        <end position="532"/>
    </location>
</feature>
<dbReference type="GO" id="GO:0005886">
    <property type="term" value="C:plasma membrane"/>
    <property type="evidence" value="ECO:0007669"/>
    <property type="project" value="TreeGrafter"/>
</dbReference>
<evidence type="ECO:0000256" key="3">
    <source>
        <dbReference type="ARBA" id="ARBA00022801"/>
    </source>
</evidence>
<evidence type="ECO:0000256" key="8">
    <source>
        <dbReference type="PIRSR" id="PIRSR600997-1"/>
    </source>
</evidence>
<dbReference type="PRINTS" id="PR00878">
    <property type="entry name" value="CHOLNESTRASE"/>
</dbReference>
<dbReference type="EMBL" id="GFWZ01000003">
    <property type="protein sequence ID" value="MBW19993.1"/>
    <property type="molecule type" value="Transcribed_RNA"/>
</dbReference>
<feature type="active site" description="Charge relay system" evidence="8">
    <location>
        <position position="449"/>
    </location>
</feature>
<sequence>MKSLTTKIVYGMVIILQFFKSSNNSPTYGNFKGMTIQVLNTTLYAYFGIPYAAPPVNKLRFQKPQFVQYKSNIIYNATRRSSSCTQDPPFPILEWIDRNPKGLSEDCLYLNIWVPSSKPDGKPFTTMVWIYGGSFNMGSANMNLYDGAVIAAVGNVIVVTFNYRVAAFGFANFNNEDARGNTGMLDQVMALKWVHQNIESFGGDKNLITVFGQSAGAISIAHHMISPLTKGLFKRAILQSGSNYQEYYAVNTTFNRENTVMLSQEVGCNGSDILTCMREKNAYEIVVAEKRLIKRQGTLLYYHPQVGPPFLSDDPFYDIDAGKFHNVEVLMGGVKDEATPFVIALNPFIAIENKPILSKAEAKDIMSRAYKVNGEYLDRIVNEYLGNLAENDYSEILKQTIKAVGDAEFSCPISHLFERLSQYDHTVYVYKFNHTRIKSLFKKWMGVLHAEDLHFVFGRPLLKEKEYTAEEVLFSRRIIQLWTSFAKTGKPTYEGMEFKWKPFDKKQRNSLSLTLGDIRPMKAEQDEKCEFWKEFLREYTNKMYMHEF</sequence>
<feature type="active site" description="Charge relay system" evidence="8">
    <location>
        <position position="337"/>
    </location>
</feature>
<organism evidence="11">
    <name type="scientific">Centruroides hentzi</name>
    <dbReference type="NCBI Taxonomy" id="88313"/>
    <lineage>
        <taxon>Eukaryota</taxon>
        <taxon>Metazoa</taxon>
        <taxon>Ecdysozoa</taxon>
        <taxon>Arthropoda</taxon>
        <taxon>Chelicerata</taxon>
        <taxon>Arachnida</taxon>
        <taxon>Scorpiones</taxon>
        <taxon>Buthida</taxon>
        <taxon>Buthoidea</taxon>
        <taxon>Buthidae</taxon>
        <taxon>Centruroides</taxon>
    </lineage>
</organism>